<feature type="chain" id="PRO_5002239561" evidence="2">
    <location>
        <begin position="28"/>
        <end position="209"/>
    </location>
</feature>
<organism evidence="3 4">
    <name type="scientific">Cladophialophora immunda</name>
    <dbReference type="NCBI Taxonomy" id="569365"/>
    <lineage>
        <taxon>Eukaryota</taxon>
        <taxon>Fungi</taxon>
        <taxon>Dikarya</taxon>
        <taxon>Ascomycota</taxon>
        <taxon>Pezizomycotina</taxon>
        <taxon>Eurotiomycetes</taxon>
        <taxon>Chaetothyriomycetidae</taxon>
        <taxon>Chaetothyriales</taxon>
        <taxon>Herpotrichiellaceae</taxon>
        <taxon>Cladophialophora</taxon>
    </lineage>
</organism>
<dbReference type="OrthoDB" id="4160064at2759"/>
<dbReference type="Proteomes" id="UP000054466">
    <property type="component" value="Unassembled WGS sequence"/>
</dbReference>
<dbReference type="EMBL" id="KN847043">
    <property type="protein sequence ID" value="KIW27770.1"/>
    <property type="molecule type" value="Genomic_DNA"/>
</dbReference>
<keyword evidence="4" id="KW-1185">Reference proteome</keyword>
<sequence length="209" mass="21295">MSPITLKTLSALRVLIGASCLLVPRHAGMLFGIPLAPGPEGVLLGRMTGVRDIVLGAYLWKTVRGWEEVAKGDAGADGSRAPLLFNNKASSGVNTTAPTIKKGASTAPALPRDISPQSPVLPTGLEHGRGLGGGDGYASLASLQLAERESALRAAVWLGLVVDTIDAGSVIVGSLQGSPLSDLAKVTVGAGAVVFALIAGQHLVAHRRD</sequence>
<dbReference type="GeneID" id="27346672"/>
<dbReference type="RefSeq" id="XP_016247986.1">
    <property type="nucleotide sequence ID" value="XM_016394567.1"/>
</dbReference>
<gene>
    <name evidence="3" type="ORF">PV07_07478</name>
</gene>
<evidence type="ECO:0000313" key="4">
    <source>
        <dbReference type="Proteomes" id="UP000054466"/>
    </source>
</evidence>
<accession>A0A0D2CBI7</accession>
<evidence type="ECO:0000256" key="2">
    <source>
        <dbReference type="SAM" id="SignalP"/>
    </source>
</evidence>
<evidence type="ECO:0000256" key="1">
    <source>
        <dbReference type="SAM" id="MobiDB-lite"/>
    </source>
</evidence>
<dbReference type="AlphaFoldDB" id="A0A0D2CBI7"/>
<evidence type="ECO:0000313" key="3">
    <source>
        <dbReference type="EMBL" id="KIW27770.1"/>
    </source>
</evidence>
<keyword evidence="2" id="KW-0732">Signal</keyword>
<protein>
    <submittedName>
        <fullName evidence="3">Uncharacterized protein</fullName>
    </submittedName>
</protein>
<feature type="signal peptide" evidence="2">
    <location>
        <begin position="1"/>
        <end position="27"/>
    </location>
</feature>
<proteinExistence type="predicted"/>
<name>A0A0D2CBI7_9EURO</name>
<dbReference type="VEuPathDB" id="FungiDB:PV07_07478"/>
<dbReference type="HOGENOM" id="CLU_1461320_0_0_1"/>
<reference evidence="3 4" key="1">
    <citation type="submission" date="2015-01" db="EMBL/GenBank/DDBJ databases">
        <title>The Genome Sequence of Cladophialophora immunda CBS83496.</title>
        <authorList>
            <consortium name="The Broad Institute Genomics Platform"/>
            <person name="Cuomo C."/>
            <person name="de Hoog S."/>
            <person name="Gorbushina A."/>
            <person name="Stielow B."/>
            <person name="Teixiera M."/>
            <person name="Abouelleil A."/>
            <person name="Chapman S.B."/>
            <person name="Priest M."/>
            <person name="Young S.K."/>
            <person name="Wortman J."/>
            <person name="Nusbaum C."/>
            <person name="Birren B."/>
        </authorList>
    </citation>
    <scope>NUCLEOTIDE SEQUENCE [LARGE SCALE GENOMIC DNA]</scope>
    <source>
        <strain evidence="3 4">CBS 83496</strain>
    </source>
</reference>
<feature type="region of interest" description="Disordered" evidence="1">
    <location>
        <begin position="96"/>
        <end position="126"/>
    </location>
</feature>